<dbReference type="PANTHER" id="PTHR42941">
    <property type="entry name" value="SLL1037 PROTEIN"/>
    <property type="match status" value="1"/>
</dbReference>
<dbReference type="Gene3D" id="3.40.190.10">
    <property type="entry name" value="Periplasmic binding protein-like II"/>
    <property type="match status" value="2"/>
</dbReference>
<reference evidence="2 3" key="1">
    <citation type="journal article" date="2017" name="Nat. Microbiol.">
        <title>Natural product diversity associated with the nematode symbionts Photorhabdus and Xenorhabdus.</title>
        <authorList>
            <person name="Tobias N.J."/>
            <person name="Wolff H."/>
            <person name="Djahanschiri B."/>
            <person name="Grundmann F."/>
            <person name="Kronenwerth M."/>
            <person name="Shi Y.M."/>
            <person name="Simonyi S."/>
            <person name="Grun P."/>
            <person name="Shapiro-Ilan D."/>
            <person name="Pidot S.J."/>
            <person name="Stinear T.P."/>
            <person name="Ebersberger I."/>
            <person name="Bode H.B."/>
        </authorList>
    </citation>
    <scope>NUCLEOTIDE SEQUENCE [LARGE SCALE GENOMIC DNA]</scope>
    <source>
        <strain evidence="2 3">DSM 17907</strain>
    </source>
</reference>
<dbReference type="Pfam" id="PF16868">
    <property type="entry name" value="NMT1_3"/>
    <property type="match status" value="1"/>
</dbReference>
<accession>A0A2D0LD10</accession>
<keyword evidence="1" id="KW-0812">Transmembrane</keyword>
<dbReference type="PANTHER" id="PTHR42941:SF1">
    <property type="entry name" value="SLL1037 PROTEIN"/>
    <property type="match status" value="1"/>
</dbReference>
<proteinExistence type="predicted"/>
<evidence type="ECO:0000313" key="3">
    <source>
        <dbReference type="Proteomes" id="UP000221101"/>
    </source>
</evidence>
<organism evidence="2 3">
    <name type="scientific">Xenorhabdus kozodoii</name>
    <dbReference type="NCBI Taxonomy" id="351676"/>
    <lineage>
        <taxon>Bacteria</taxon>
        <taxon>Pseudomonadati</taxon>
        <taxon>Pseudomonadota</taxon>
        <taxon>Gammaproteobacteria</taxon>
        <taxon>Enterobacterales</taxon>
        <taxon>Morganellaceae</taxon>
        <taxon>Xenorhabdus</taxon>
    </lineage>
</organism>
<name>A0A2D0LD10_9GAMM</name>
<gene>
    <name evidence="2" type="ORF">Xkoz_01891</name>
</gene>
<dbReference type="NCBIfam" id="TIGR02122">
    <property type="entry name" value="TRAP_TAXI"/>
    <property type="match status" value="1"/>
</dbReference>
<dbReference type="Proteomes" id="UP000221101">
    <property type="component" value="Unassembled WGS sequence"/>
</dbReference>
<dbReference type="InterPro" id="IPR011852">
    <property type="entry name" value="TRAP_TAXI"/>
</dbReference>
<dbReference type="EMBL" id="NJCX01000011">
    <property type="protein sequence ID" value="PHM73475.1"/>
    <property type="molecule type" value="Genomic_DNA"/>
</dbReference>
<comment type="caution">
    <text evidence="2">The sequence shown here is derived from an EMBL/GenBank/DDBJ whole genome shotgun (WGS) entry which is preliminary data.</text>
</comment>
<keyword evidence="1" id="KW-1133">Transmembrane helix</keyword>
<dbReference type="AlphaFoldDB" id="A0A2D0LD10"/>
<dbReference type="SUPFAM" id="SSF53850">
    <property type="entry name" value="Periplasmic binding protein-like II"/>
    <property type="match status" value="1"/>
</dbReference>
<keyword evidence="1" id="KW-0472">Membrane</keyword>
<keyword evidence="3" id="KW-1185">Reference proteome</keyword>
<evidence type="ECO:0000256" key="1">
    <source>
        <dbReference type="SAM" id="Phobius"/>
    </source>
</evidence>
<sequence length="373" mass="41102">MGNVVYKLMQIFNIYDTTSSGNHIMTIKNMASSKVKLLLTAIVAIALVIMAITGKMENAKKRFLSVATASTGGTYYPMGVGLANIWSNHLKQENIQVTGQSSAGSIENIDLLQKNEAQLAILQSLIAVEAYQGVRNFKNHPYQDLRSISVLWPNVEHFVLLDDKVKDGTLSDIAGTHFSVGPQASGTEQSTLIILQGVNLSKQDIYPEYLGYGDTVSAMRDGRLDGGALPAGVPASAVTDMYASGVPARILNVTDKQLEKINAIANSWFRFVIKPDTYPRQKQPIQTIAQPNILMTTRKIDEKTIYELTKVMFENQKEVHQIHSSAQYILPENALKGVSVPLHLGAYQYYREIGLAIPDYLVPPELKSTDSQQ</sequence>
<feature type="transmembrane region" description="Helical" evidence="1">
    <location>
        <begin position="35"/>
        <end position="54"/>
    </location>
</feature>
<dbReference type="CDD" id="cd13520">
    <property type="entry name" value="PBP2_TAXI_TRAP"/>
    <property type="match status" value="1"/>
</dbReference>
<evidence type="ECO:0000313" key="2">
    <source>
        <dbReference type="EMBL" id="PHM73475.1"/>
    </source>
</evidence>
<protein>
    <submittedName>
        <fullName evidence="2">C4-dicarboxylate ABC transporter substrate-binding protein</fullName>
    </submittedName>
</protein>